<gene>
    <name evidence="5" type="ORF">HZU44_12690</name>
</gene>
<evidence type="ECO:0000256" key="3">
    <source>
        <dbReference type="ARBA" id="ARBA00022729"/>
    </source>
</evidence>
<dbReference type="Gene3D" id="3.40.190.10">
    <property type="entry name" value="Periplasmic binding protein-like II"/>
    <property type="match status" value="1"/>
</dbReference>
<protein>
    <submittedName>
        <fullName evidence="5">Extracellular solute-binding protein</fullName>
    </submittedName>
</protein>
<proteinExistence type="inferred from homology"/>
<evidence type="ECO:0000313" key="5">
    <source>
        <dbReference type="EMBL" id="QLK01381.1"/>
    </source>
</evidence>
<sequence>MRKPRRSAIRLLASALILSATTASLLACGDDRADDEATLTVWSLEDVTDRVTATKAIIADFTARTGTKVDLVTVAEDRFPALIATSAAAGELPDVVGSVPLAGVRTLAGNELLHPSANGEIVDALGRQTFSPRALELTADGGRQLAVPSDGWGQLLVYRKDLFAAAGLPAPDTYAKIAAAAARLNTGGVAGITAATAEGDVFTQQTFEHLALANNCQLTDGAGAVTLDSPECVEAFRFYGDLIRTASVPGAQDVDTTRATYFAGRAAMLIWSPFILDELAGLRDDARPTCPQCRADPTFLARNSGFVTAITGSNATGPAQYGEVSSWAVLDGAADPAASLVRYLLDDAYPRWFGMSPEGRFPVRRGTPAEPEKFLTAWNGSPAGVDRRRPLAEVYGDDVLAALRRSPDAFGRWGLNQGQGELVGAMLGELPVPKALAGVLSGRSEPAAAARRAREDVEAIKAGVN</sequence>
<dbReference type="SUPFAM" id="SSF53850">
    <property type="entry name" value="Periplasmic binding protein-like II"/>
    <property type="match status" value="1"/>
</dbReference>
<evidence type="ECO:0000256" key="1">
    <source>
        <dbReference type="ARBA" id="ARBA00008520"/>
    </source>
</evidence>
<dbReference type="PROSITE" id="PS51257">
    <property type="entry name" value="PROKAR_LIPOPROTEIN"/>
    <property type="match status" value="1"/>
</dbReference>
<keyword evidence="3 4" id="KW-0732">Signal</keyword>
<feature type="signal peptide" evidence="4">
    <location>
        <begin position="1"/>
        <end position="33"/>
    </location>
</feature>
<dbReference type="InterPro" id="IPR006059">
    <property type="entry name" value="SBP"/>
</dbReference>
<accession>A0A7D6CH52</accession>
<dbReference type="PANTHER" id="PTHR43649">
    <property type="entry name" value="ARABINOSE-BINDING PROTEIN-RELATED"/>
    <property type="match status" value="1"/>
</dbReference>
<feature type="chain" id="PRO_5028094478" evidence="4">
    <location>
        <begin position="34"/>
        <end position="465"/>
    </location>
</feature>
<organism evidence="5">
    <name type="scientific">Micromonospora carbonacea</name>
    <dbReference type="NCBI Taxonomy" id="47853"/>
    <lineage>
        <taxon>Bacteria</taxon>
        <taxon>Bacillati</taxon>
        <taxon>Actinomycetota</taxon>
        <taxon>Actinomycetes</taxon>
        <taxon>Micromonosporales</taxon>
        <taxon>Micromonosporaceae</taxon>
        <taxon>Micromonospora</taxon>
    </lineage>
</organism>
<name>A0A7D6CH52_9ACTN</name>
<dbReference type="InterPro" id="IPR050490">
    <property type="entry name" value="Bact_solute-bd_prot1"/>
</dbReference>
<dbReference type="AlphaFoldDB" id="A0A7D6CH52"/>
<evidence type="ECO:0000256" key="2">
    <source>
        <dbReference type="ARBA" id="ARBA00022448"/>
    </source>
</evidence>
<keyword evidence="2" id="KW-0813">Transport</keyword>
<dbReference type="PANTHER" id="PTHR43649:SF34">
    <property type="entry name" value="ABC TRANSPORTER PERIPLASMIC-BINDING PROTEIN YCJN-RELATED"/>
    <property type="match status" value="1"/>
</dbReference>
<dbReference type="EMBL" id="CP058905">
    <property type="protein sequence ID" value="QLK01381.1"/>
    <property type="molecule type" value="Genomic_DNA"/>
</dbReference>
<dbReference type="Pfam" id="PF01547">
    <property type="entry name" value="SBP_bac_1"/>
    <property type="match status" value="1"/>
</dbReference>
<reference evidence="5" key="1">
    <citation type="submission" date="2020-08" db="EMBL/GenBank/DDBJ databases">
        <title>A bifunctional nitrone conjugated secondary metabolite targeting the ribosome.</title>
        <authorList>
            <person name="Limbrick E.M."/>
            <person name="Graf M."/>
            <person name="Derewacz D.K."/>
            <person name="Nguyen F."/>
            <person name="Spraggins J.M."/>
            <person name="Wieland M."/>
            <person name="Ynigez-Gutierrez A.E."/>
            <person name="Reisman B.J."/>
            <person name="Zinshteyn B."/>
            <person name="McCulloch K."/>
            <person name="Iverson T.M."/>
            <person name="Green R."/>
            <person name="Wilson D.N."/>
            <person name="Bachmann B.O."/>
        </authorList>
    </citation>
    <scope>NUCLEOTIDE SEQUENCE</scope>
    <source>
        <strain evidence="5">Africana</strain>
    </source>
</reference>
<evidence type="ECO:0000256" key="4">
    <source>
        <dbReference type="SAM" id="SignalP"/>
    </source>
</evidence>
<comment type="similarity">
    <text evidence="1">Belongs to the bacterial solute-binding protein 1 family.</text>
</comment>